<evidence type="ECO:0000313" key="2">
    <source>
        <dbReference type="Proteomes" id="UP000246464"/>
    </source>
</evidence>
<organism evidence="1 2">
    <name type="scientific">Scophthalmus maximus</name>
    <name type="common">Turbot</name>
    <name type="synonym">Psetta maxima</name>
    <dbReference type="NCBI Taxonomy" id="52904"/>
    <lineage>
        <taxon>Eukaryota</taxon>
        <taxon>Metazoa</taxon>
        <taxon>Chordata</taxon>
        <taxon>Craniata</taxon>
        <taxon>Vertebrata</taxon>
        <taxon>Euteleostomi</taxon>
        <taxon>Actinopterygii</taxon>
        <taxon>Neopterygii</taxon>
        <taxon>Teleostei</taxon>
        <taxon>Neoteleostei</taxon>
        <taxon>Acanthomorphata</taxon>
        <taxon>Carangaria</taxon>
        <taxon>Pleuronectiformes</taxon>
        <taxon>Pleuronectoidei</taxon>
        <taxon>Scophthalmidae</taxon>
        <taxon>Scophthalmus</taxon>
    </lineage>
</organism>
<sequence>MGMRDDLLLLLCELNSELLMNIHGGGGALVSGGGARCGSVGRSDPAAAPA</sequence>
<reference evidence="1 2" key="1">
    <citation type="submission" date="2017-12" db="EMBL/GenBank/DDBJ databases">
        <title>Integrating genomic resources of turbot (Scophthalmus maximus) in depth evaluation of genetic and physical mapping variation across individuals.</title>
        <authorList>
            <person name="Martinez P."/>
        </authorList>
    </citation>
    <scope>NUCLEOTIDE SEQUENCE [LARGE SCALE GENOMIC DNA]</scope>
</reference>
<name>A0A2U9AV44_SCOMX</name>
<dbReference type="Proteomes" id="UP000246464">
    <property type="component" value="Chromosome 1"/>
</dbReference>
<accession>A0A2U9AV44</accession>
<dbReference type="AlphaFoldDB" id="A0A2U9AV44"/>
<protein>
    <submittedName>
        <fullName evidence="1">Uncharacterized protein</fullName>
    </submittedName>
</protein>
<gene>
    <name evidence="1" type="ORF">SMAX5B_002154</name>
</gene>
<evidence type="ECO:0000313" key="1">
    <source>
        <dbReference type="EMBL" id="AWO95532.1"/>
    </source>
</evidence>
<keyword evidence="2" id="KW-1185">Reference proteome</keyword>
<dbReference type="EMBL" id="CP026243">
    <property type="protein sequence ID" value="AWO95532.1"/>
    <property type="molecule type" value="Genomic_DNA"/>
</dbReference>
<proteinExistence type="predicted"/>